<evidence type="ECO:0000256" key="2">
    <source>
        <dbReference type="ARBA" id="ARBA00022448"/>
    </source>
</evidence>
<evidence type="ECO:0000256" key="4">
    <source>
        <dbReference type="ARBA" id="ARBA00022989"/>
    </source>
</evidence>
<keyword evidence="2" id="KW-0813">Transport</keyword>
<keyword evidence="5 6" id="KW-0472">Membrane</keyword>
<feature type="transmembrane region" description="Helical" evidence="6">
    <location>
        <begin position="299"/>
        <end position="323"/>
    </location>
</feature>
<dbReference type="PIRSF" id="PIRSF006060">
    <property type="entry name" value="AA_transporter"/>
    <property type="match status" value="1"/>
</dbReference>
<feature type="transmembrane region" description="Helical" evidence="6">
    <location>
        <begin position="184"/>
        <end position="203"/>
    </location>
</feature>
<comment type="caution">
    <text evidence="7">The sequence shown here is derived from an EMBL/GenBank/DDBJ whole genome shotgun (WGS) entry which is preliminary data.</text>
</comment>
<feature type="transmembrane region" description="Helical" evidence="6">
    <location>
        <begin position="92"/>
        <end position="111"/>
    </location>
</feature>
<sequence length="462" mass="50156">MKKSMDLFRKKTFETAARGDMNRTLTLKDLIMLGIGAIIGTGIFVITGQATALYAGPALSLSFVVAAVVVILSGLCFAEFASRVPILGGPYAYLYVVFGEVVAWFAGWFLICEFMLAVSSVASGWSGYLQGFLSSIGIDLPTALTAGYNPEKGTYIDLIAAIVVVFVTFWVTQEAKKALRLNNAMVWVKFAIILLFILVGIFFVKPGNWQPFTPFGAKGIFDGAALVFFAFLGFDAVSMAAEEVKNPQRDVPRGIVGSIAIATILYIIVTLILSGIVPFEKLNVSDPVAFAMRYVGHNFLGSVISIGAILTLLTVTISMMYSLARLLYAISKDGLLPKFMQEIDPKHHTPKKATWVAGAFALFFAAAFPLNILAELTNIVALSYLALMALGVLKLRKMMGPPKKGEFKVPFVPVLPVLSVASCLFLITRLEAVTWLVFAITLLIGALIYFGYGYKNSVLHQK</sequence>
<evidence type="ECO:0000256" key="6">
    <source>
        <dbReference type="SAM" id="Phobius"/>
    </source>
</evidence>
<name>A0ABV0EZ79_9ENTE</name>
<feature type="transmembrane region" description="Helical" evidence="6">
    <location>
        <begin position="215"/>
        <end position="234"/>
    </location>
</feature>
<feature type="transmembrane region" description="Helical" evidence="6">
    <location>
        <begin position="154"/>
        <end position="172"/>
    </location>
</feature>
<feature type="transmembrane region" description="Helical" evidence="6">
    <location>
        <begin position="30"/>
        <end position="52"/>
    </location>
</feature>
<evidence type="ECO:0000256" key="3">
    <source>
        <dbReference type="ARBA" id="ARBA00022692"/>
    </source>
</evidence>
<dbReference type="Pfam" id="PF13520">
    <property type="entry name" value="AA_permease_2"/>
    <property type="match status" value="1"/>
</dbReference>
<evidence type="ECO:0000313" key="8">
    <source>
        <dbReference type="Proteomes" id="UP001429357"/>
    </source>
</evidence>
<organism evidence="7 8">
    <name type="scientific">Enterococcus diestrammenae</name>
    <dbReference type="NCBI Taxonomy" id="1155073"/>
    <lineage>
        <taxon>Bacteria</taxon>
        <taxon>Bacillati</taxon>
        <taxon>Bacillota</taxon>
        <taxon>Bacilli</taxon>
        <taxon>Lactobacillales</taxon>
        <taxon>Enterococcaceae</taxon>
        <taxon>Enterococcus</taxon>
    </lineage>
</organism>
<evidence type="ECO:0000256" key="1">
    <source>
        <dbReference type="ARBA" id="ARBA00004141"/>
    </source>
</evidence>
<accession>A0ABV0EZ79</accession>
<keyword evidence="4 6" id="KW-1133">Transmembrane helix</keyword>
<dbReference type="Proteomes" id="UP001429357">
    <property type="component" value="Unassembled WGS sequence"/>
</dbReference>
<dbReference type="PANTHER" id="PTHR43243">
    <property type="entry name" value="INNER MEMBRANE TRANSPORTER YGJI-RELATED"/>
    <property type="match status" value="1"/>
</dbReference>
<reference evidence="7" key="1">
    <citation type="submission" date="2016-06" db="EMBL/GenBank/DDBJ databases">
        <authorList>
            <person name="Van Tyne D."/>
        </authorList>
    </citation>
    <scope>NUCLEOTIDE SEQUENCE</scope>
    <source>
        <strain evidence="7">JM9A</strain>
    </source>
</reference>
<reference evidence="7" key="2">
    <citation type="submission" date="2024-02" db="EMBL/GenBank/DDBJ databases">
        <title>The Genome Sequence of Enterococcus diestrammenae JM9A.</title>
        <authorList>
            <person name="Earl A."/>
            <person name="Manson A."/>
            <person name="Gilmore M."/>
            <person name="Sanders J."/>
            <person name="Shea T."/>
            <person name="Howe W."/>
            <person name="Livny J."/>
            <person name="Cuomo C."/>
            <person name="Neafsey D."/>
            <person name="Birren B."/>
        </authorList>
    </citation>
    <scope>NUCLEOTIDE SEQUENCE</scope>
    <source>
        <strain evidence="7">JM9A</strain>
    </source>
</reference>
<keyword evidence="3 6" id="KW-0812">Transmembrane</keyword>
<feature type="transmembrane region" description="Helical" evidence="6">
    <location>
        <begin position="255"/>
        <end position="279"/>
    </location>
</feature>
<feature type="transmembrane region" description="Helical" evidence="6">
    <location>
        <begin position="353"/>
        <end position="370"/>
    </location>
</feature>
<dbReference type="PANTHER" id="PTHR43243:SF4">
    <property type="entry name" value="CATIONIC AMINO ACID TRANSPORTER 4"/>
    <property type="match status" value="1"/>
</dbReference>
<dbReference type="EMBL" id="MAEI02000001">
    <property type="protein sequence ID" value="MEO1781081.1"/>
    <property type="molecule type" value="Genomic_DNA"/>
</dbReference>
<dbReference type="Gene3D" id="1.20.1740.10">
    <property type="entry name" value="Amino acid/polyamine transporter I"/>
    <property type="match status" value="1"/>
</dbReference>
<dbReference type="InterPro" id="IPR002293">
    <property type="entry name" value="AA/rel_permease1"/>
</dbReference>
<feature type="transmembrane region" description="Helical" evidence="6">
    <location>
        <begin position="407"/>
        <end position="427"/>
    </location>
</feature>
<evidence type="ECO:0000313" key="7">
    <source>
        <dbReference type="EMBL" id="MEO1781081.1"/>
    </source>
</evidence>
<comment type="subcellular location">
    <subcellularLocation>
        <location evidence="1">Membrane</location>
        <topology evidence="1">Multi-pass membrane protein</topology>
    </subcellularLocation>
</comment>
<feature type="transmembrane region" description="Helical" evidence="6">
    <location>
        <begin position="376"/>
        <end position="395"/>
    </location>
</feature>
<gene>
    <name evidence="7" type="ORF">BAU18_000660</name>
</gene>
<keyword evidence="8" id="KW-1185">Reference proteome</keyword>
<protein>
    <submittedName>
        <fullName evidence="7">Amino acid permease</fullName>
    </submittedName>
</protein>
<feature type="transmembrane region" description="Helical" evidence="6">
    <location>
        <begin position="58"/>
        <end position="80"/>
    </location>
</feature>
<proteinExistence type="predicted"/>
<feature type="transmembrane region" description="Helical" evidence="6">
    <location>
        <begin position="433"/>
        <end position="452"/>
    </location>
</feature>
<evidence type="ECO:0000256" key="5">
    <source>
        <dbReference type="ARBA" id="ARBA00023136"/>
    </source>
</evidence>